<dbReference type="OrthoDB" id="516137at2"/>
<dbReference type="Proteomes" id="UP000238937">
    <property type="component" value="Unassembled WGS sequence"/>
</dbReference>
<organism evidence="1 2">
    <name type="scientific">Chamaesiphon polymorphus CCALA 037</name>
    <dbReference type="NCBI Taxonomy" id="2107692"/>
    <lineage>
        <taxon>Bacteria</taxon>
        <taxon>Bacillati</taxon>
        <taxon>Cyanobacteriota</taxon>
        <taxon>Cyanophyceae</taxon>
        <taxon>Gomontiellales</taxon>
        <taxon>Chamaesiphonaceae</taxon>
        <taxon>Chamaesiphon</taxon>
    </lineage>
</organism>
<dbReference type="AlphaFoldDB" id="A0A2T1F6V1"/>
<keyword evidence="2" id="KW-1185">Reference proteome</keyword>
<dbReference type="RefSeq" id="WP_106312830.1">
    <property type="nucleotide sequence ID" value="NZ_PVWO01000671.1"/>
</dbReference>
<evidence type="ECO:0000313" key="2">
    <source>
        <dbReference type="Proteomes" id="UP000238937"/>
    </source>
</evidence>
<evidence type="ECO:0000313" key="1">
    <source>
        <dbReference type="EMBL" id="PSB40722.1"/>
    </source>
</evidence>
<gene>
    <name evidence="1" type="ORF">C7B77_28060</name>
</gene>
<name>A0A2T1F6V1_9CYAN</name>
<sequence length="69" mass="7751">MASSSTKVIPANNEERNAWRWGFTPQAEIWNGRFAMIGFVAALLTEYLSGQGVLHFYGLMENLTTTVVR</sequence>
<dbReference type="EMBL" id="PVWO01000671">
    <property type="protein sequence ID" value="PSB40722.1"/>
    <property type="molecule type" value="Genomic_DNA"/>
</dbReference>
<reference evidence="1 2" key="1">
    <citation type="submission" date="2018-03" db="EMBL/GenBank/DDBJ databases">
        <title>The ancient ancestry and fast evolution of plastids.</title>
        <authorList>
            <person name="Moore K.R."/>
            <person name="Magnabosco C."/>
            <person name="Momper L."/>
            <person name="Gold D.A."/>
            <person name="Bosak T."/>
            <person name="Fournier G.P."/>
        </authorList>
    </citation>
    <scope>NUCLEOTIDE SEQUENCE [LARGE SCALE GENOMIC DNA]</scope>
    <source>
        <strain evidence="1 2">CCALA 037</strain>
    </source>
</reference>
<dbReference type="SUPFAM" id="SSF103511">
    <property type="entry name" value="Chlorophyll a-b binding protein"/>
    <property type="match status" value="1"/>
</dbReference>
<protein>
    <submittedName>
        <fullName evidence="1">Chlorophyll A-B-binding protein</fullName>
    </submittedName>
</protein>
<comment type="caution">
    <text evidence="1">The sequence shown here is derived from an EMBL/GenBank/DDBJ whole genome shotgun (WGS) entry which is preliminary data.</text>
</comment>
<proteinExistence type="predicted"/>
<accession>A0A2T1F6V1</accession>
<dbReference type="Gene3D" id="1.10.3460.10">
    <property type="entry name" value="Chlorophyll a/b binding protein domain"/>
    <property type="match status" value="1"/>
</dbReference>